<proteinExistence type="predicted"/>
<dbReference type="AlphaFoldDB" id="A0A0G9K6V6"/>
<evidence type="ECO:0000313" key="1">
    <source>
        <dbReference type="EMBL" id="KLE02181.1"/>
    </source>
</evidence>
<evidence type="ECO:0000313" key="2">
    <source>
        <dbReference type="Proteomes" id="UP000035514"/>
    </source>
</evidence>
<dbReference type="Proteomes" id="UP000035514">
    <property type="component" value="Unassembled WGS sequence"/>
</dbReference>
<protein>
    <recommendedName>
        <fullName evidence="3">CRISPR-associated protein Cmr3</fullName>
    </recommendedName>
</protein>
<sequence>MRYLVTLTPLSPYLFGGDNTYGKIGDKENGTYITTSRLFPQQSAILGMLKKEIMTQKGLLTRKIKGEWVDKHNTQKANELVGNVKFDIKQTSLQNFGVIKEISPIFLQKDEKIIIKKANIKKFIPEKIDGYFILKGFTSKDDIFDNFESLDGISSYETEDIFLFDEQTQNQKEANENSLFKKISCILKKDFSFGFFIECECELKNSIVTLGADRSSFKMEVKQTDKKLSINDNYLTLLSDSYITISLKENCDFAITSEISYKNLIGKKSSMTKNSDPKRNKQNNPFLKSDEIYFYEKGSVIINPSQKLIDNLNNKNLQQIGYNIYTNLGEK</sequence>
<dbReference type="RefSeq" id="WP_046996091.1">
    <property type="nucleotide sequence ID" value="NZ_JAIQ01000034.1"/>
</dbReference>
<accession>A0A0G9K6V6</accession>
<gene>
    <name evidence="1" type="ORF">AA20_01360</name>
</gene>
<dbReference type="PATRIC" id="fig|1447256.3.peg.263"/>
<evidence type="ECO:0008006" key="3">
    <source>
        <dbReference type="Google" id="ProtNLM"/>
    </source>
</evidence>
<comment type="caution">
    <text evidence="1">The sequence shown here is derived from an EMBL/GenBank/DDBJ whole genome shotgun (WGS) entry which is preliminary data.</text>
</comment>
<reference evidence="1 2" key="1">
    <citation type="submission" date="2014-01" db="EMBL/GenBank/DDBJ databases">
        <title>Development of a Comparative Genomic Fingerprinting Assay for High Resolution Genotyping of Arcobacter butzleri.</title>
        <authorList>
            <person name="Webb A.L."/>
            <person name="Inglis G.D."/>
            <person name="Kruczkiewicz P."/>
            <person name="Selinger L.B."/>
            <person name="Taboada E.N."/>
        </authorList>
    </citation>
    <scope>NUCLEOTIDE SEQUENCE [LARGE SCALE GENOMIC DNA]</scope>
    <source>
        <strain evidence="1 2">L348</strain>
    </source>
</reference>
<dbReference type="EMBL" id="JAIQ01000034">
    <property type="protein sequence ID" value="KLE02181.1"/>
    <property type="molecule type" value="Genomic_DNA"/>
</dbReference>
<organism evidence="1 2">
    <name type="scientific">Aliarcobacter butzleri L348</name>
    <dbReference type="NCBI Taxonomy" id="1447256"/>
    <lineage>
        <taxon>Bacteria</taxon>
        <taxon>Pseudomonadati</taxon>
        <taxon>Campylobacterota</taxon>
        <taxon>Epsilonproteobacteria</taxon>
        <taxon>Campylobacterales</taxon>
        <taxon>Arcobacteraceae</taxon>
        <taxon>Aliarcobacter</taxon>
    </lineage>
</organism>
<name>A0A0G9K6V6_9BACT</name>